<dbReference type="AlphaFoldDB" id="A0A8J7GXQ0"/>
<accession>A0A8J7GXQ0</accession>
<dbReference type="RefSeq" id="WP_197006574.1">
    <property type="nucleotide sequence ID" value="NZ_BONS01000006.1"/>
</dbReference>
<gene>
    <name evidence="1" type="ORF">IW245_006175</name>
</gene>
<name>A0A8J7GXQ0_9ACTN</name>
<protein>
    <submittedName>
        <fullName evidence="1">Uncharacterized protein</fullName>
    </submittedName>
</protein>
<reference evidence="1" key="1">
    <citation type="submission" date="2020-11" db="EMBL/GenBank/DDBJ databases">
        <title>Sequencing the genomes of 1000 actinobacteria strains.</title>
        <authorList>
            <person name="Klenk H.-P."/>
        </authorList>
    </citation>
    <scope>NUCLEOTIDE SEQUENCE</scope>
    <source>
        <strain evidence="1">DSM 45356</strain>
    </source>
</reference>
<comment type="caution">
    <text evidence="1">The sequence shown here is derived from an EMBL/GenBank/DDBJ whole genome shotgun (WGS) entry which is preliminary data.</text>
</comment>
<proteinExistence type="predicted"/>
<evidence type="ECO:0000313" key="2">
    <source>
        <dbReference type="Proteomes" id="UP000622552"/>
    </source>
</evidence>
<evidence type="ECO:0000313" key="1">
    <source>
        <dbReference type="EMBL" id="MBG6139981.1"/>
    </source>
</evidence>
<dbReference type="EMBL" id="JADOUF010000001">
    <property type="protein sequence ID" value="MBG6139981.1"/>
    <property type="molecule type" value="Genomic_DNA"/>
</dbReference>
<dbReference type="Proteomes" id="UP000622552">
    <property type="component" value="Unassembled WGS sequence"/>
</dbReference>
<organism evidence="1 2">
    <name type="scientific">Longispora fulva</name>
    <dbReference type="NCBI Taxonomy" id="619741"/>
    <lineage>
        <taxon>Bacteria</taxon>
        <taxon>Bacillati</taxon>
        <taxon>Actinomycetota</taxon>
        <taxon>Actinomycetes</taxon>
        <taxon>Micromonosporales</taxon>
        <taxon>Micromonosporaceae</taxon>
        <taxon>Longispora</taxon>
    </lineage>
</organism>
<keyword evidence="2" id="KW-1185">Reference proteome</keyword>
<sequence>MALPGGAHGLTGHRVDGILSLTGLTDLDLTDLRVTRDNLRLDVRLPRGVTGLLLLGSLAATGPVVVRSWWCGPLVRGLRGGRLSLGLVPLVAWLRALRVRGRRRVPRAGGGA</sequence>